<evidence type="ECO:0000313" key="2">
    <source>
        <dbReference type="EMBL" id="KAG5648757.1"/>
    </source>
</evidence>
<dbReference type="OrthoDB" id="9995831at2759"/>
<feature type="region of interest" description="Disordered" evidence="1">
    <location>
        <begin position="119"/>
        <end position="147"/>
    </location>
</feature>
<dbReference type="Proteomes" id="UP000775547">
    <property type="component" value="Unassembled WGS sequence"/>
</dbReference>
<reference evidence="2" key="1">
    <citation type="submission" date="2020-07" db="EMBL/GenBank/DDBJ databases">
        <authorList>
            <person name="Nieuwenhuis M."/>
            <person name="Van De Peppel L.J.J."/>
        </authorList>
    </citation>
    <scope>NUCLEOTIDE SEQUENCE</scope>
    <source>
        <strain evidence="2">AP01</strain>
        <tissue evidence="2">Mycelium</tissue>
    </source>
</reference>
<dbReference type="EMBL" id="JABCKV010000001">
    <property type="protein sequence ID" value="KAG5648757.1"/>
    <property type="molecule type" value="Genomic_DNA"/>
</dbReference>
<evidence type="ECO:0000256" key="1">
    <source>
        <dbReference type="SAM" id="MobiDB-lite"/>
    </source>
</evidence>
<reference evidence="2" key="2">
    <citation type="submission" date="2021-10" db="EMBL/GenBank/DDBJ databases">
        <title>Phylogenomics reveals ancestral predisposition of the termite-cultivated fungus Termitomyces towards a domesticated lifestyle.</title>
        <authorList>
            <person name="Auxier B."/>
            <person name="Grum-Grzhimaylo A."/>
            <person name="Cardenas M.E."/>
            <person name="Lodge J.D."/>
            <person name="Laessoe T."/>
            <person name="Pedersen O."/>
            <person name="Smith M.E."/>
            <person name="Kuyper T.W."/>
            <person name="Franco-Molano E.A."/>
            <person name="Baroni T.J."/>
            <person name="Aanen D.K."/>
        </authorList>
    </citation>
    <scope>NUCLEOTIDE SEQUENCE</scope>
    <source>
        <strain evidence="2">AP01</strain>
        <tissue evidence="2">Mycelium</tissue>
    </source>
</reference>
<gene>
    <name evidence="2" type="ORF">DXG03_000105</name>
</gene>
<dbReference type="AlphaFoldDB" id="A0A9P7GKN3"/>
<accession>A0A9P7GKN3</accession>
<name>A0A9P7GKN3_9AGAR</name>
<keyword evidence="3" id="KW-1185">Reference proteome</keyword>
<evidence type="ECO:0000313" key="3">
    <source>
        <dbReference type="Proteomes" id="UP000775547"/>
    </source>
</evidence>
<proteinExistence type="predicted"/>
<feature type="region of interest" description="Disordered" evidence="1">
    <location>
        <begin position="231"/>
        <end position="258"/>
    </location>
</feature>
<organism evidence="2 3">
    <name type="scientific">Asterophora parasitica</name>
    <dbReference type="NCBI Taxonomy" id="117018"/>
    <lineage>
        <taxon>Eukaryota</taxon>
        <taxon>Fungi</taxon>
        <taxon>Dikarya</taxon>
        <taxon>Basidiomycota</taxon>
        <taxon>Agaricomycotina</taxon>
        <taxon>Agaricomycetes</taxon>
        <taxon>Agaricomycetidae</taxon>
        <taxon>Agaricales</taxon>
        <taxon>Tricholomatineae</taxon>
        <taxon>Lyophyllaceae</taxon>
        <taxon>Asterophora</taxon>
    </lineage>
</organism>
<sequence>MALPHTAPRSPHALRTSHTRRMSFSEFSNMSVVSMRAVSLDVCEYVYGDSMVSTDTVNRFYEPNAKRVQTAGPLFHGMRVWTEMGDICENESFDGHRKTIAEHTLNILLLPGIHCQNHRPQPSTDSLVSTLDSPPPSLSLPRHPSSPSLRIPGTSVLVPSPLHFQLHIITRLSFNEQGRVTHHRDFWDVKDVIGLVPGVSLAQWIGTRLAALGLSYLGRLWARGISPDVPEQAADPADLESGTSYMPSRKNALGLEGV</sequence>
<protein>
    <submittedName>
        <fullName evidence="2">Uncharacterized protein</fullName>
    </submittedName>
</protein>
<comment type="caution">
    <text evidence="2">The sequence shown here is derived from an EMBL/GenBank/DDBJ whole genome shotgun (WGS) entry which is preliminary data.</text>
</comment>